<proteinExistence type="predicted"/>
<reference evidence="2" key="1">
    <citation type="journal article" date="2019" name="Int. J. Syst. Evol. Microbiol.">
        <title>The Global Catalogue of Microorganisms (GCM) 10K type strain sequencing project: providing services to taxonomists for standard genome sequencing and annotation.</title>
        <authorList>
            <consortium name="The Broad Institute Genomics Platform"/>
            <consortium name="The Broad Institute Genome Sequencing Center for Infectious Disease"/>
            <person name="Wu L."/>
            <person name="Ma J."/>
        </authorList>
    </citation>
    <scope>NUCLEOTIDE SEQUENCE [LARGE SCALE GENOMIC DNA]</scope>
    <source>
        <strain evidence="2">CGMCC 1.10759</strain>
    </source>
</reference>
<dbReference type="EMBL" id="JBHSDU010000015">
    <property type="protein sequence ID" value="MFC4313272.1"/>
    <property type="molecule type" value="Genomic_DNA"/>
</dbReference>
<evidence type="ECO:0000313" key="2">
    <source>
        <dbReference type="Proteomes" id="UP001595904"/>
    </source>
</evidence>
<dbReference type="InterPro" id="IPR019613">
    <property type="entry name" value="DUF4198"/>
</dbReference>
<evidence type="ECO:0000313" key="1">
    <source>
        <dbReference type="EMBL" id="MFC4313272.1"/>
    </source>
</evidence>
<dbReference type="Pfam" id="PF10670">
    <property type="entry name" value="DUF4198"/>
    <property type="match status" value="1"/>
</dbReference>
<sequence length="284" mass="31151">MKRGSLLSRNDARRWMLAVALLNGVMFSSGAVAHDFWIQPLQYWSQPDASIPITLQVGHGAERQRSQIRSNRISRFVAVAPDGTSRDVRSDLHLRGATDDGRLQFAAPGTYVVVLETDNRGRSGLPAQRFNDYARDEGLTPALEYRERAGKMAADTAESYRRVSKAIVQNGAVDSRSQAHVTTPLGLTLEIVPERSPYSGGAGDLPVRVYFEGQPLAGALVKLTQLEHDDAPVEQRRTDAAGRASFALTPRGTWLLNVVWSKPVEAPAEVDFDTTFSSLTFGFP</sequence>
<name>A0ABV8T208_9GAMM</name>
<comment type="caution">
    <text evidence="1">The sequence shown here is derived from an EMBL/GenBank/DDBJ whole genome shotgun (WGS) entry which is preliminary data.</text>
</comment>
<keyword evidence="2" id="KW-1185">Reference proteome</keyword>
<dbReference type="RefSeq" id="WP_380603437.1">
    <property type="nucleotide sequence ID" value="NZ_JBHSDU010000015.1"/>
</dbReference>
<dbReference type="Proteomes" id="UP001595904">
    <property type="component" value="Unassembled WGS sequence"/>
</dbReference>
<organism evidence="1 2">
    <name type="scientific">Steroidobacter flavus</name>
    <dbReference type="NCBI Taxonomy" id="1842136"/>
    <lineage>
        <taxon>Bacteria</taxon>
        <taxon>Pseudomonadati</taxon>
        <taxon>Pseudomonadota</taxon>
        <taxon>Gammaproteobacteria</taxon>
        <taxon>Steroidobacterales</taxon>
        <taxon>Steroidobacteraceae</taxon>
        <taxon>Steroidobacter</taxon>
    </lineage>
</organism>
<protein>
    <submittedName>
        <fullName evidence="1">DUF4198 domain-containing protein</fullName>
    </submittedName>
</protein>
<gene>
    <name evidence="1" type="ORF">ACFPN2_29605</name>
</gene>
<accession>A0ABV8T208</accession>